<feature type="compositionally biased region" description="Polar residues" evidence="9">
    <location>
        <begin position="94"/>
        <end position="108"/>
    </location>
</feature>
<name>A0A484MTI6_9ASTE</name>
<dbReference type="Gene3D" id="1.20.58.1040">
    <property type="match status" value="1"/>
</dbReference>
<feature type="domain" description="X8" evidence="11">
    <location>
        <begin position="21"/>
        <end position="107"/>
    </location>
</feature>
<accession>A0A484MTI6</accession>
<feature type="chain" id="PRO_5019743290" description="X8 domain-containing protein" evidence="10">
    <location>
        <begin position="21"/>
        <end position="226"/>
    </location>
</feature>
<evidence type="ECO:0000256" key="5">
    <source>
        <dbReference type="ARBA" id="ARBA00023136"/>
    </source>
</evidence>
<protein>
    <recommendedName>
        <fullName evidence="11">X8 domain-containing protein</fullName>
    </recommendedName>
</protein>
<evidence type="ECO:0000256" key="4">
    <source>
        <dbReference type="ARBA" id="ARBA00022729"/>
    </source>
</evidence>
<keyword evidence="2" id="KW-1003">Cell membrane</keyword>
<feature type="region of interest" description="Disordered" evidence="9">
    <location>
        <begin position="94"/>
        <end position="196"/>
    </location>
</feature>
<dbReference type="GO" id="GO:0098552">
    <property type="term" value="C:side of membrane"/>
    <property type="evidence" value="ECO:0007669"/>
    <property type="project" value="UniProtKB-KW"/>
</dbReference>
<evidence type="ECO:0000256" key="1">
    <source>
        <dbReference type="ARBA" id="ARBA00004609"/>
    </source>
</evidence>
<feature type="signal peptide" evidence="10">
    <location>
        <begin position="1"/>
        <end position="20"/>
    </location>
</feature>
<proteinExistence type="predicted"/>
<evidence type="ECO:0000313" key="12">
    <source>
        <dbReference type="EMBL" id="VFQ92265.1"/>
    </source>
</evidence>
<gene>
    <name evidence="12" type="ORF">CCAM_LOCUS34041</name>
</gene>
<dbReference type="Pfam" id="PF07983">
    <property type="entry name" value="X8"/>
    <property type="match status" value="1"/>
</dbReference>
<dbReference type="OrthoDB" id="1930814at2759"/>
<keyword evidence="8" id="KW-0449">Lipoprotein</keyword>
<dbReference type="AlphaFoldDB" id="A0A484MTI6"/>
<evidence type="ECO:0000256" key="3">
    <source>
        <dbReference type="ARBA" id="ARBA00022622"/>
    </source>
</evidence>
<keyword evidence="4 10" id="KW-0732">Signal</keyword>
<keyword evidence="7" id="KW-0325">Glycoprotein</keyword>
<reference evidence="12 13" key="1">
    <citation type="submission" date="2018-04" db="EMBL/GenBank/DDBJ databases">
        <authorList>
            <person name="Vogel A."/>
        </authorList>
    </citation>
    <scope>NUCLEOTIDE SEQUENCE [LARGE SCALE GENOMIC DNA]</scope>
</reference>
<keyword evidence="3" id="KW-0336">GPI-anchor</keyword>
<evidence type="ECO:0000256" key="8">
    <source>
        <dbReference type="ARBA" id="ARBA00023288"/>
    </source>
</evidence>
<evidence type="ECO:0000256" key="10">
    <source>
        <dbReference type="SAM" id="SignalP"/>
    </source>
</evidence>
<dbReference type="PANTHER" id="PTHR31044">
    <property type="entry name" value="BETA-1,3 GLUCANASE"/>
    <property type="match status" value="1"/>
</dbReference>
<dbReference type="InterPro" id="IPR044788">
    <property type="entry name" value="X8_dom_prot"/>
</dbReference>
<keyword evidence="5" id="KW-0472">Membrane</keyword>
<sequence length="226" mass="21898">MAVFVFFSVLFLALLGHSRANYCVCNDGVSDSQLQKNIDYACGNGADCRAINQNGVCYNPNTVKAHCNYAVNSYYQNKGQTAQSCDFSGTATVTSTQPATASGTCSYPTTAGTGTTGGGTTTSPTAGTTTPTTGGGTGIGTGTGTGGTGTGTGMGTGTGTGTGMGTGGGSVNPTPFGGVGVAPTGGINTTPDGSAAAAAEPSHGVISTATIALLALSHAFAPRMGF</sequence>
<dbReference type="EMBL" id="OOIL02004481">
    <property type="protein sequence ID" value="VFQ92265.1"/>
    <property type="molecule type" value="Genomic_DNA"/>
</dbReference>
<dbReference type="SMART" id="SM00768">
    <property type="entry name" value="X8"/>
    <property type="match status" value="1"/>
</dbReference>
<dbReference type="Proteomes" id="UP000595140">
    <property type="component" value="Unassembled WGS sequence"/>
</dbReference>
<evidence type="ECO:0000313" key="13">
    <source>
        <dbReference type="Proteomes" id="UP000595140"/>
    </source>
</evidence>
<organism evidence="12 13">
    <name type="scientific">Cuscuta campestris</name>
    <dbReference type="NCBI Taxonomy" id="132261"/>
    <lineage>
        <taxon>Eukaryota</taxon>
        <taxon>Viridiplantae</taxon>
        <taxon>Streptophyta</taxon>
        <taxon>Embryophyta</taxon>
        <taxon>Tracheophyta</taxon>
        <taxon>Spermatophyta</taxon>
        <taxon>Magnoliopsida</taxon>
        <taxon>eudicotyledons</taxon>
        <taxon>Gunneridae</taxon>
        <taxon>Pentapetalae</taxon>
        <taxon>asterids</taxon>
        <taxon>lamiids</taxon>
        <taxon>Solanales</taxon>
        <taxon>Convolvulaceae</taxon>
        <taxon>Cuscuteae</taxon>
        <taxon>Cuscuta</taxon>
        <taxon>Cuscuta subgen. Grammica</taxon>
        <taxon>Cuscuta sect. Cleistogrammica</taxon>
    </lineage>
</organism>
<comment type="subcellular location">
    <subcellularLocation>
        <location evidence="1">Cell membrane</location>
        <topology evidence="1">Lipid-anchor</topology>
        <topology evidence="1">GPI-anchor</topology>
    </subcellularLocation>
</comment>
<dbReference type="FunFam" id="1.20.58.1040:FF:000001">
    <property type="entry name" value="Glucan endo-1,3-beta-glucosidase 4"/>
    <property type="match status" value="1"/>
</dbReference>
<evidence type="ECO:0000256" key="7">
    <source>
        <dbReference type="ARBA" id="ARBA00023180"/>
    </source>
</evidence>
<dbReference type="InterPro" id="IPR012946">
    <property type="entry name" value="X8"/>
</dbReference>
<dbReference type="GO" id="GO:0005886">
    <property type="term" value="C:plasma membrane"/>
    <property type="evidence" value="ECO:0007669"/>
    <property type="project" value="UniProtKB-SubCell"/>
</dbReference>
<evidence type="ECO:0000256" key="6">
    <source>
        <dbReference type="ARBA" id="ARBA00023157"/>
    </source>
</evidence>
<dbReference type="PANTHER" id="PTHR31044:SF60">
    <property type="entry name" value="PLASMODESMATA CALLOSE-BINDING PROTEIN 4"/>
    <property type="match status" value="1"/>
</dbReference>
<keyword evidence="6" id="KW-1015">Disulfide bond</keyword>
<feature type="compositionally biased region" description="Gly residues" evidence="9">
    <location>
        <begin position="133"/>
        <end position="170"/>
    </location>
</feature>
<evidence type="ECO:0000256" key="2">
    <source>
        <dbReference type="ARBA" id="ARBA00022475"/>
    </source>
</evidence>
<keyword evidence="13" id="KW-1185">Reference proteome</keyword>
<dbReference type="GO" id="GO:0009506">
    <property type="term" value="C:plasmodesma"/>
    <property type="evidence" value="ECO:0007669"/>
    <property type="project" value="UniProtKB-ARBA"/>
</dbReference>
<evidence type="ECO:0000256" key="9">
    <source>
        <dbReference type="SAM" id="MobiDB-lite"/>
    </source>
</evidence>
<evidence type="ECO:0000259" key="11">
    <source>
        <dbReference type="SMART" id="SM00768"/>
    </source>
</evidence>
<feature type="compositionally biased region" description="Low complexity" evidence="9">
    <location>
        <begin position="121"/>
        <end position="132"/>
    </location>
</feature>